<reference evidence="9" key="1">
    <citation type="journal article" date="2014" name="New Phytol.">
        <title>Differential evolution of members of the rhomboid gene family with conservative and divergent patterns.</title>
        <authorList>
            <person name="Li Q."/>
            <person name="Zhang N."/>
            <person name="Zhang L."/>
            <person name="Ma H."/>
        </authorList>
    </citation>
    <scope>NUCLEOTIDE SEQUENCE</scope>
</reference>
<feature type="transmembrane region" description="Helical" evidence="7">
    <location>
        <begin position="347"/>
        <end position="367"/>
    </location>
</feature>
<evidence type="ECO:0000256" key="7">
    <source>
        <dbReference type="SAM" id="Phobius"/>
    </source>
</evidence>
<evidence type="ECO:0000256" key="1">
    <source>
        <dbReference type="ARBA" id="ARBA00004141"/>
    </source>
</evidence>
<evidence type="ECO:0000256" key="6">
    <source>
        <dbReference type="SAM" id="MobiDB-lite"/>
    </source>
</evidence>
<evidence type="ECO:0000256" key="3">
    <source>
        <dbReference type="ARBA" id="ARBA00022692"/>
    </source>
</evidence>
<dbReference type="FunFam" id="1.20.1540.10:FF:000017">
    <property type="entry name" value="RHOMBOID-like protein 9, chloroplastic"/>
    <property type="match status" value="1"/>
</dbReference>
<feature type="compositionally biased region" description="Polar residues" evidence="6">
    <location>
        <begin position="246"/>
        <end position="255"/>
    </location>
</feature>
<sequence length="478" mass="52552">MNVAAPCSVVRHKGFAQYAAAYVAERKREEMGDGTFLMQSSASCLQLACAERIRRRWRAVGGIFPSKDIVSPKNSLTTRPSSVIFCLNKNDGLTSESFSCVERSYYSASGHIGRQLKALDSYFDKLPGGGDEKSVSLTSENDLTAGSVESENKMGTKAGHSAEDCWSTKKELGSLENYFAKLNRYGNSRRNIMKAVKYDDTSKTNSIRKMSIFSEEKSRGNDVVDDLKAFTTSEDNGDDNGLSLFEENNTEGLSSGDESSDFSLINLLASINIAVFLFEIATPVRDSNFEQLSIPMLYGAKVNSLILDGEWWRLVTPMFLHSGLLHVALSCWVLLTFGPQVCRGYGPFAFLLIYILGGICANITSFIHTSELTVCGTGPIFAVIGAWLVYQFQNKEIISKVVSEDLYRKAVIATALSFLLGYTGPTDEWTHLSAAVSGLIYGFFTCPVLQLNNIPPDNQKEGVAILRGHANPWKSFLT</sequence>
<evidence type="ECO:0000256" key="5">
    <source>
        <dbReference type="ARBA" id="ARBA00023136"/>
    </source>
</evidence>
<dbReference type="SUPFAM" id="SSF144091">
    <property type="entry name" value="Rhomboid-like"/>
    <property type="match status" value="1"/>
</dbReference>
<feature type="domain" description="Peptidase S54 rhomboid" evidence="8">
    <location>
        <begin position="309"/>
        <end position="446"/>
    </location>
</feature>
<dbReference type="Pfam" id="PF01694">
    <property type="entry name" value="Rhomboid"/>
    <property type="match status" value="1"/>
</dbReference>
<dbReference type="GO" id="GO:0016020">
    <property type="term" value="C:membrane"/>
    <property type="evidence" value="ECO:0007669"/>
    <property type="project" value="UniProtKB-SubCell"/>
</dbReference>
<feature type="compositionally biased region" description="Basic and acidic residues" evidence="6">
    <location>
        <begin position="150"/>
        <end position="160"/>
    </location>
</feature>
<evidence type="ECO:0000259" key="8">
    <source>
        <dbReference type="Pfam" id="PF01694"/>
    </source>
</evidence>
<dbReference type="PANTHER" id="PTHR43731">
    <property type="entry name" value="RHOMBOID PROTEASE"/>
    <property type="match status" value="1"/>
</dbReference>
<evidence type="ECO:0000256" key="4">
    <source>
        <dbReference type="ARBA" id="ARBA00022989"/>
    </source>
</evidence>
<feature type="non-terminal residue" evidence="9">
    <location>
        <position position="478"/>
    </location>
</feature>
<feature type="transmembrane region" description="Helical" evidence="7">
    <location>
        <begin position="373"/>
        <end position="390"/>
    </location>
</feature>
<dbReference type="InterPro" id="IPR022764">
    <property type="entry name" value="Peptidase_S54_rhomboid_dom"/>
</dbReference>
<dbReference type="PANTHER" id="PTHR43731:SF30">
    <property type="entry name" value="RHOMBOID-LIKE PROTEIN 9, CHLOROPLASTIC"/>
    <property type="match status" value="1"/>
</dbReference>
<feature type="region of interest" description="Disordered" evidence="6">
    <location>
        <begin position="231"/>
        <end position="255"/>
    </location>
</feature>
<protein>
    <submittedName>
        <fullName evidence="9">Rhomboid protein Alipl_RBL9</fullName>
    </submittedName>
</protein>
<organism evidence="9">
    <name type="scientific">Alisma plantago-aquatica</name>
    <name type="common">Common water-plantain</name>
    <dbReference type="NCBI Taxonomy" id="15000"/>
    <lineage>
        <taxon>Eukaryota</taxon>
        <taxon>Viridiplantae</taxon>
        <taxon>Streptophyta</taxon>
        <taxon>Embryophyta</taxon>
        <taxon>Tracheophyta</taxon>
        <taxon>Spermatophyta</taxon>
        <taxon>Magnoliopsida</taxon>
        <taxon>Liliopsida</taxon>
        <taxon>Alismataceae</taxon>
        <taxon>Alisma</taxon>
    </lineage>
</organism>
<keyword evidence="4 7" id="KW-1133">Transmembrane helix</keyword>
<accession>A0A0A7E6M1</accession>
<comment type="similarity">
    <text evidence="2">Belongs to the peptidase S54 family.</text>
</comment>
<dbReference type="EMBL" id="KM823895">
    <property type="protein sequence ID" value="AIY60759.1"/>
    <property type="molecule type" value="mRNA"/>
</dbReference>
<comment type="subcellular location">
    <subcellularLocation>
        <location evidence="1">Membrane</location>
        <topology evidence="1">Multi-pass membrane protein</topology>
    </subcellularLocation>
</comment>
<keyword evidence="5 7" id="KW-0472">Membrane</keyword>
<evidence type="ECO:0000256" key="2">
    <source>
        <dbReference type="ARBA" id="ARBA00009045"/>
    </source>
</evidence>
<feature type="compositionally biased region" description="Polar residues" evidence="6">
    <location>
        <begin position="135"/>
        <end position="149"/>
    </location>
</feature>
<feature type="transmembrane region" description="Helical" evidence="7">
    <location>
        <begin position="311"/>
        <end position="335"/>
    </location>
</feature>
<dbReference type="InterPro" id="IPR050925">
    <property type="entry name" value="Rhomboid_protease_S54"/>
</dbReference>
<proteinExistence type="evidence at transcript level"/>
<dbReference type="Gene3D" id="1.20.1540.10">
    <property type="entry name" value="Rhomboid-like"/>
    <property type="match status" value="1"/>
</dbReference>
<feature type="region of interest" description="Disordered" evidence="6">
    <location>
        <begin position="131"/>
        <end position="160"/>
    </location>
</feature>
<keyword evidence="3 7" id="KW-0812">Transmembrane</keyword>
<dbReference type="AlphaFoldDB" id="A0A0A7E6M1"/>
<dbReference type="GO" id="GO:0004252">
    <property type="term" value="F:serine-type endopeptidase activity"/>
    <property type="evidence" value="ECO:0007669"/>
    <property type="project" value="InterPro"/>
</dbReference>
<name>A0A0A7E6M1_ALIPL</name>
<dbReference type="InterPro" id="IPR035952">
    <property type="entry name" value="Rhomboid-like_sf"/>
</dbReference>
<evidence type="ECO:0000313" key="9">
    <source>
        <dbReference type="EMBL" id="AIY60759.1"/>
    </source>
</evidence>